<feature type="region of interest" description="Disordered" evidence="1">
    <location>
        <begin position="488"/>
        <end position="521"/>
    </location>
</feature>
<feature type="region of interest" description="Disordered" evidence="1">
    <location>
        <begin position="165"/>
        <end position="229"/>
    </location>
</feature>
<feature type="compositionally biased region" description="Pro residues" evidence="1">
    <location>
        <begin position="941"/>
        <end position="955"/>
    </location>
</feature>
<keyword evidence="3" id="KW-1185">Reference proteome</keyword>
<feature type="compositionally biased region" description="Polar residues" evidence="1">
    <location>
        <begin position="926"/>
        <end position="936"/>
    </location>
</feature>
<name>A0A8C5GTD9_GOUWI</name>
<dbReference type="PANTHER" id="PTHR23039:SF6">
    <property type="entry name" value="SIMILAR TO MKIAA1522 PROTEIN"/>
    <property type="match status" value="1"/>
</dbReference>
<feature type="compositionally biased region" description="Polar residues" evidence="1">
    <location>
        <begin position="417"/>
        <end position="431"/>
    </location>
</feature>
<feature type="compositionally biased region" description="Low complexity" evidence="1">
    <location>
        <begin position="260"/>
        <end position="275"/>
    </location>
</feature>
<reference evidence="2" key="1">
    <citation type="submission" date="2020-06" db="EMBL/GenBank/DDBJ databases">
        <authorList>
            <consortium name="Wellcome Sanger Institute Data Sharing"/>
        </authorList>
    </citation>
    <scope>NUCLEOTIDE SEQUENCE [LARGE SCALE GENOMIC DNA]</scope>
</reference>
<feature type="compositionally biased region" description="Pro residues" evidence="1">
    <location>
        <begin position="1013"/>
        <end position="1025"/>
    </location>
</feature>
<reference evidence="2" key="3">
    <citation type="submission" date="2025-09" db="UniProtKB">
        <authorList>
            <consortium name="Ensembl"/>
        </authorList>
    </citation>
    <scope>IDENTIFICATION</scope>
</reference>
<feature type="region of interest" description="Disordered" evidence="1">
    <location>
        <begin position="79"/>
        <end position="106"/>
    </location>
</feature>
<dbReference type="Ensembl" id="ENSGWIT00000038590.1">
    <property type="protein sequence ID" value="ENSGWIP00000035397.1"/>
    <property type="gene ID" value="ENSGWIG00000018283.1"/>
</dbReference>
<sequence length="1636" mass="173825">MSNRDSLGVGELLPQDVVDIFSQEKQEKKSSKKRSRSLGRALGWLKGKKKKNLGNNGKNLSLGPALDLALNVHSVGHKGGLRSGIKAHPHGNSHANAKQDDDRTPAPPLLQENVFIESSRPKYLEDLHTEAMEGLKMMQEEETNIRGEYDTESIISSLTVQTDGEGAGFMTDSTIPDSSSVISTRSSVSTKSSRSGLTRQASTFRPLNSGKKSKSKKRDRKAAAGIPRHVQRELGLDRVGWTLDHKLEEDQLYDGESDYSSTSPTSPTSPTAISPQQDSPEGACPSLQCVNALHPLSEEKIRVLNTTHASHSDDLALLRSLNPDLAGEQRPRSLAVPWLTSTSEPPSPVMSMSPQAAYMSKIIPNAVLPPSIDVVEISRGRSRNSVRTVSKSSLVLASPAPSRASSVASSTRTISSQVSNMRSASRQNHVNMSDCSWNTSDSSETLVSDSSTISNTSARQKKYWGVEATSANNDEVCAMKSASNGKLISDGDDGKKDGQFGRSLSVIKPKRAPPPPSRTYSLHTKMKRRSRDLTDVRVIVGKPSSPTVTTQGGGIDNNKPRSSPMLHGIVENPRNTLDANSSQVHREKNMINIISPSSGYSNQDGISPQASKKSSGSSGKPRKGFLAKFQMLFPGSSSAHSNQFPSKEAKPDLCDRASVSPSVQTLMELFNIPPHPKVRAPPPPPPEVWAYSKRSFELLLGPPAPDNLYAIIKKNPKDRRQQRVSPPVSAESSVKSLIGERISKSSTVESAIGSVQMLETKKVEEIGILITEIHKEDNERLAQNDLNVCSSEVKMRGSDILHGMLAKAVEKRKERLVAKKEDEIKVSTDPLSAISLVRNSPSQSPSLGRHPVPGLLTQTKVVVTSEPSWPPPPPPIAPVNASGPDELELPFPPPPVEGLVLPGQMPPAKSDSVVITRSVHVIQGADSQTLITSQEEASPPLNIPPPPSYAAPLPPTSAASLPTVTMIPPPSSKDVSPQPPTHPPPTEEFSLRAKGSPVTVVHISPPLVIEAAPLPPEHIPPPPPQEISTDEAKPVSMLSPPQSIPAPPPLILLRHSLKTGSESEVSQPSALKTSLPERAQETILASPVNIPIPPPLPINQPRAMSPKKQSQEQASSAVIKDESPTHIITTSLLQMVKLRSVNSSPEPPKAQEPPQTEVSLPKQEPDYQVHASPAHGEAPQKPIRRSLIMTSPTFPTSTSPPAVVASIPTSPESQTVVIQSESSSTTITLMEKASDTTVSPSVVSSSVSYPVVSIVETSLTTTVSPVVTPPVSTSTDDHVDEKSTTVSPSGVTISTVISSVEAISSETVTSPSVLTPTVSSVTVVSSVESSPAPLIEAPPTSTPIVISTEENSAPSSSSIAVASSDSSSTVTSIVEKCCASTVSSVVTPTVSSSIDASTVEESPPKAVSISVVTTSESSSPEEKSLATTPAPSVVIPPTSLVPVISTVDKPVSTAPPKIVVSPTTSTTVVKSPTKTSVTPPVTSPVKKSATTAPAASMKLQEAIRLRTVARSKESPSSRLNLHSLTSPKDFCKSPTNTASFIFAKSTKKVVIETKPISKAKEDKQQTSSFAKVIGEAESQKKGLKVPPQVAKKPKEKEVEKSKVTEQTAGQEAHQETIKDDREKTNRTAGTVEGGAT</sequence>
<feature type="compositionally biased region" description="Polar residues" evidence="1">
    <location>
        <begin position="1107"/>
        <end position="1116"/>
    </location>
</feature>
<reference evidence="2" key="2">
    <citation type="submission" date="2025-08" db="UniProtKB">
        <authorList>
            <consortium name="Ensembl"/>
        </authorList>
    </citation>
    <scope>IDENTIFICATION</scope>
</reference>
<feature type="compositionally biased region" description="Basic and acidic residues" evidence="1">
    <location>
        <begin position="1592"/>
        <end position="1603"/>
    </location>
</feature>
<accession>A0A8C5GTD9</accession>
<feature type="compositionally biased region" description="Pro residues" evidence="1">
    <location>
        <begin position="967"/>
        <end position="986"/>
    </location>
</feature>
<feature type="region of interest" description="Disordered" evidence="1">
    <location>
        <begin position="1141"/>
        <end position="1160"/>
    </location>
</feature>
<feature type="region of interest" description="Disordered" evidence="1">
    <location>
        <begin position="1012"/>
        <end position="1049"/>
    </location>
</feature>
<feature type="region of interest" description="Disordered" evidence="1">
    <location>
        <begin position="402"/>
        <end position="431"/>
    </location>
</feature>
<evidence type="ECO:0000313" key="3">
    <source>
        <dbReference type="Proteomes" id="UP000694680"/>
    </source>
</evidence>
<feature type="compositionally biased region" description="Basic residues" evidence="1">
    <location>
        <begin position="79"/>
        <end position="91"/>
    </location>
</feature>
<dbReference type="Proteomes" id="UP000694680">
    <property type="component" value="Chromosome 22"/>
</dbReference>
<feature type="compositionally biased region" description="Low complexity" evidence="1">
    <location>
        <begin position="178"/>
        <end position="195"/>
    </location>
</feature>
<proteinExistence type="predicted"/>
<feature type="compositionally biased region" description="Basic residues" evidence="1">
    <location>
        <begin position="211"/>
        <end position="220"/>
    </location>
</feature>
<organism evidence="2 3">
    <name type="scientific">Gouania willdenowi</name>
    <name type="common">Blunt-snouted clingfish</name>
    <name type="synonym">Lepadogaster willdenowi</name>
    <dbReference type="NCBI Taxonomy" id="441366"/>
    <lineage>
        <taxon>Eukaryota</taxon>
        <taxon>Metazoa</taxon>
        <taxon>Chordata</taxon>
        <taxon>Craniata</taxon>
        <taxon>Vertebrata</taxon>
        <taxon>Euteleostomi</taxon>
        <taxon>Actinopterygii</taxon>
        <taxon>Neopterygii</taxon>
        <taxon>Teleostei</taxon>
        <taxon>Neoteleostei</taxon>
        <taxon>Acanthomorphata</taxon>
        <taxon>Ovalentaria</taxon>
        <taxon>Blenniimorphae</taxon>
        <taxon>Blenniiformes</taxon>
        <taxon>Gobiesocoidei</taxon>
        <taxon>Gobiesocidae</taxon>
        <taxon>Gobiesocinae</taxon>
        <taxon>Gouania</taxon>
    </lineage>
</organism>
<evidence type="ECO:0000256" key="1">
    <source>
        <dbReference type="SAM" id="MobiDB-lite"/>
    </source>
</evidence>
<feature type="region of interest" description="Disordered" evidence="1">
    <location>
        <begin position="23"/>
        <end position="58"/>
    </location>
</feature>
<evidence type="ECO:0000313" key="2">
    <source>
        <dbReference type="Ensembl" id="ENSGWIP00000035397.1"/>
    </source>
</evidence>
<feature type="compositionally biased region" description="Low complexity" evidence="1">
    <location>
        <begin position="402"/>
        <end position="416"/>
    </location>
</feature>
<feature type="compositionally biased region" description="Polar residues" evidence="1">
    <location>
        <begin position="592"/>
        <end position="610"/>
    </location>
</feature>
<feature type="compositionally biased region" description="Polar residues" evidence="1">
    <location>
        <begin position="573"/>
        <end position="583"/>
    </location>
</feature>
<feature type="compositionally biased region" description="Low complexity" evidence="1">
    <location>
        <begin position="1468"/>
        <end position="1488"/>
    </location>
</feature>
<gene>
    <name evidence="2" type="primary">si:dkey-157l19.2</name>
</gene>
<protein>
    <submittedName>
        <fullName evidence="2">Uncharacterized protein</fullName>
    </submittedName>
</protein>
<dbReference type="OrthoDB" id="9948858at2759"/>
<feature type="region of interest" description="Disordered" evidence="1">
    <location>
        <begin position="1572"/>
        <end position="1636"/>
    </location>
</feature>
<feature type="region of interest" description="Disordered" evidence="1">
    <location>
        <begin position="542"/>
        <end position="623"/>
    </location>
</feature>
<dbReference type="GO" id="GO:0030154">
    <property type="term" value="P:cell differentiation"/>
    <property type="evidence" value="ECO:0007669"/>
    <property type="project" value="TreeGrafter"/>
</dbReference>
<dbReference type="PANTHER" id="PTHR23039">
    <property type="entry name" value="NANCE-HORAN SYNDROME PROTEIN"/>
    <property type="match status" value="1"/>
</dbReference>
<feature type="region of interest" description="Disordered" evidence="1">
    <location>
        <begin position="1468"/>
        <end position="1493"/>
    </location>
</feature>
<feature type="compositionally biased region" description="Basic and acidic residues" evidence="1">
    <location>
        <begin position="1612"/>
        <end position="1625"/>
    </location>
</feature>
<feature type="region of interest" description="Disordered" evidence="1">
    <location>
        <begin position="926"/>
        <end position="994"/>
    </location>
</feature>
<feature type="region of interest" description="Disordered" evidence="1">
    <location>
        <begin position="1084"/>
        <end position="1125"/>
    </location>
</feature>
<feature type="region of interest" description="Disordered" evidence="1">
    <location>
        <begin position="252"/>
        <end position="285"/>
    </location>
</feature>
<feature type="compositionally biased region" description="Polar residues" evidence="1">
    <location>
        <begin position="196"/>
        <end position="206"/>
    </location>
</feature>